<dbReference type="EMBL" id="QPEX01000046">
    <property type="protein sequence ID" value="RCS40717.1"/>
    <property type="molecule type" value="Genomic_DNA"/>
</dbReference>
<evidence type="ECO:0000313" key="2">
    <source>
        <dbReference type="EMBL" id="RCS40717.1"/>
    </source>
</evidence>
<feature type="transmembrane region" description="Helical" evidence="1">
    <location>
        <begin position="103"/>
        <end position="128"/>
    </location>
</feature>
<feature type="transmembrane region" description="Helical" evidence="1">
    <location>
        <begin position="32"/>
        <end position="53"/>
    </location>
</feature>
<proteinExistence type="predicted"/>
<feature type="transmembrane region" description="Helical" evidence="1">
    <location>
        <begin position="73"/>
        <end position="91"/>
    </location>
</feature>
<evidence type="ECO:0000313" key="3">
    <source>
        <dbReference type="Proteomes" id="UP000253562"/>
    </source>
</evidence>
<keyword evidence="1" id="KW-0472">Membrane</keyword>
<keyword evidence="1" id="KW-1133">Transmembrane helix</keyword>
<accession>A0A368KM58</accession>
<dbReference type="Proteomes" id="UP000253562">
    <property type="component" value="Unassembled WGS sequence"/>
</dbReference>
<keyword evidence="1" id="KW-0812">Transmembrane</keyword>
<organism evidence="2 3">
    <name type="scientific">Bremerella cremea</name>
    <dbReference type="NCBI Taxonomy" id="1031537"/>
    <lineage>
        <taxon>Bacteria</taxon>
        <taxon>Pseudomonadati</taxon>
        <taxon>Planctomycetota</taxon>
        <taxon>Planctomycetia</taxon>
        <taxon>Pirellulales</taxon>
        <taxon>Pirellulaceae</taxon>
        <taxon>Bremerella</taxon>
    </lineage>
</organism>
<reference evidence="2 3" key="1">
    <citation type="submission" date="2018-07" db="EMBL/GenBank/DDBJ databases">
        <title>Comparative genomes isolates from brazilian mangrove.</title>
        <authorList>
            <person name="De Araujo J.E."/>
            <person name="Taketani R.G."/>
            <person name="Silva M.C.P."/>
            <person name="Lourenco M.V."/>
            <person name="Oliveira V.M."/>
            <person name="Andreote F.D."/>
        </authorList>
    </citation>
    <scope>NUCLEOTIDE SEQUENCE [LARGE SCALE GENOMIC DNA]</scope>
    <source>
        <strain evidence="2 3">HEX PRIS-MGV</strain>
    </source>
</reference>
<comment type="caution">
    <text evidence="2">The sequence shown here is derived from an EMBL/GenBank/DDBJ whole genome shotgun (WGS) entry which is preliminary data.</text>
</comment>
<sequence length="160" mass="18505">MEPSPFESPRVFEENLVEITPLEEKAFRVVRYLRLVIVALLVRNLLVLFPLAVLFGYEFSKEAWSFHLKNIEGWFQTFLILFSLIACYALARQFLPRPPAVLIALSQIVACFSALPQILLIVIAFRWLAQQDLSFDVVGLRKQALLQRLAMRDERGPRFP</sequence>
<name>A0A368KM58_9BACT</name>
<dbReference type="AlphaFoldDB" id="A0A368KM58"/>
<evidence type="ECO:0000256" key="1">
    <source>
        <dbReference type="SAM" id="Phobius"/>
    </source>
</evidence>
<gene>
    <name evidence="2" type="ORF">DTL42_25480</name>
</gene>
<protein>
    <submittedName>
        <fullName evidence="2">Uncharacterized protein</fullName>
    </submittedName>
</protein>